<name>A0A556M8S4_9SPHI</name>
<reference evidence="2 3" key="1">
    <citation type="submission" date="2019-07" db="EMBL/GenBank/DDBJ databases">
        <authorList>
            <person name="Huq M.A."/>
        </authorList>
    </citation>
    <scope>NUCLEOTIDE SEQUENCE [LARGE SCALE GENOMIC DNA]</scope>
    <source>
        <strain evidence="2 3">MAH-19</strain>
    </source>
</reference>
<organism evidence="2 3">
    <name type="scientific">Mucilaginibacter corticis</name>
    <dbReference type="NCBI Taxonomy" id="2597670"/>
    <lineage>
        <taxon>Bacteria</taxon>
        <taxon>Pseudomonadati</taxon>
        <taxon>Bacteroidota</taxon>
        <taxon>Sphingobacteriia</taxon>
        <taxon>Sphingobacteriales</taxon>
        <taxon>Sphingobacteriaceae</taxon>
        <taxon>Mucilaginibacter</taxon>
    </lineage>
</organism>
<feature type="signal peptide" evidence="1">
    <location>
        <begin position="1"/>
        <end position="21"/>
    </location>
</feature>
<dbReference type="EMBL" id="VLPK01000007">
    <property type="protein sequence ID" value="TSJ36327.1"/>
    <property type="molecule type" value="Genomic_DNA"/>
</dbReference>
<protein>
    <recommendedName>
        <fullName evidence="4">Porin family protein</fullName>
    </recommendedName>
</protein>
<dbReference type="RefSeq" id="WP_144250619.1">
    <property type="nucleotide sequence ID" value="NZ_VLPK01000007.1"/>
</dbReference>
<dbReference type="AlphaFoldDB" id="A0A556M8S4"/>
<gene>
    <name evidence="2" type="ORF">FO440_22745</name>
</gene>
<evidence type="ECO:0000256" key="1">
    <source>
        <dbReference type="SAM" id="SignalP"/>
    </source>
</evidence>
<sequence>MKKFITITLTAIFFIGLHASAQIQEGNVMVGGNFANLNLGLNRPKVFSLDITPKAAWFVADNVALGGYVNLGIQTAQGSSTTTTYGVGALGRYYTGKDVEVLRHGRLFGEATLGIGGTNVSDGGGNTNGIDFSFGPGFAYFITPSIGLETLLKYNGLGGFGDQGYQSKLNLSFGFQIYLPGKSTARKVKGDLK</sequence>
<accession>A0A556M8S4</accession>
<evidence type="ECO:0008006" key="4">
    <source>
        <dbReference type="Google" id="ProtNLM"/>
    </source>
</evidence>
<comment type="caution">
    <text evidence="2">The sequence shown here is derived from an EMBL/GenBank/DDBJ whole genome shotgun (WGS) entry which is preliminary data.</text>
</comment>
<feature type="chain" id="PRO_5021750624" description="Porin family protein" evidence="1">
    <location>
        <begin position="22"/>
        <end position="193"/>
    </location>
</feature>
<keyword evidence="3" id="KW-1185">Reference proteome</keyword>
<dbReference type="OrthoDB" id="945117at2"/>
<proteinExistence type="predicted"/>
<evidence type="ECO:0000313" key="3">
    <source>
        <dbReference type="Proteomes" id="UP000318733"/>
    </source>
</evidence>
<keyword evidence="1" id="KW-0732">Signal</keyword>
<dbReference type="Proteomes" id="UP000318733">
    <property type="component" value="Unassembled WGS sequence"/>
</dbReference>
<evidence type="ECO:0000313" key="2">
    <source>
        <dbReference type="EMBL" id="TSJ36327.1"/>
    </source>
</evidence>